<dbReference type="OrthoDB" id="409928at2759"/>
<evidence type="ECO:0000313" key="1">
    <source>
        <dbReference type="EMBL" id="OBA26815.1"/>
    </source>
</evidence>
<organism evidence="1 2">
    <name type="scientific">Hanseniaspora valbyensis NRRL Y-1626</name>
    <dbReference type="NCBI Taxonomy" id="766949"/>
    <lineage>
        <taxon>Eukaryota</taxon>
        <taxon>Fungi</taxon>
        <taxon>Dikarya</taxon>
        <taxon>Ascomycota</taxon>
        <taxon>Saccharomycotina</taxon>
        <taxon>Saccharomycetes</taxon>
        <taxon>Saccharomycodales</taxon>
        <taxon>Saccharomycodaceae</taxon>
        <taxon>Hanseniaspora</taxon>
    </lineage>
</organism>
<dbReference type="FunFam" id="3.30.1370.30:FF:000006">
    <property type="entry name" value="40S ribosomal protein S8"/>
    <property type="match status" value="1"/>
</dbReference>
<dbReference type="GO" id="GO:0003735">
    <property type="term" value="F:structural constituent of ribosome"/>
    <property type="evidence" value="ECO:0007669"/>
    <property type="project" value="InterPro"/>
</dbReference>
<comment type="caution">
    <text evidence="1">The sequence shown here is derived from an EMBL/GenBank/DDBJ whole genome shotgun (WGS) entry which is preliminary data.</text>
</comment>
<dbReference type="EMBL" id="LXPE01000013">
    <property type="protein sequence ID" value="OBA26815.1"/>
    <property type="molecule type" value="Genomic_DNA"/>
</dbReference>
<dbReference type="Proteomes" id="UP000092321">
    <property type="component" value="Unassembled WGS sequence"/>
</dbReference>
<name>A0A1B7TDS4_9ASCO</name>
<sequence>MGMSLIKLGDLCAHMQNVTRTKNVITKIPYTKLNLIITYKLLMNGFISSIQKGSVLGPDVDKTVTVTPDNISTRRLWIGLKYRNNQSSLSKMSLISKPSLPIRLTLPLLEKYAKNDLQSDPRLSGLEPIKPGEMVLVREILDNIDSKGKNKNFTLSDLYKNENYGEVMELHEAIAKRVQRSILLIKAH</sequence>
<gene>
    <name evidence="1" type="ORF">HANVADRAFT_52848</name>
</gene>
<evidence type="ECO:0008006" key="3">
    <source>
        <dbReference type="Google" id="ProtNLM"/>
    </source>
</evidence>
<proteinExistence type="predicted"/>
<dbReference type="GO" id="GO:0005840">
    <property type="term" value="C:ribosome"/>
    <property type="evidence" value="ECO:0007669"/>
    <property type="project" value="InterPro"/>
</dbReference>
<protein>
    <recommendedName>
        <fullName evidence="3">Ribosomal protein S8</fullName>
    </recommendedName>
</protein>
<dbReference type="GO" id="GO:0006412">
    <property type="term" value="P:translation"/>
    <property type="evidence" value="ECO:0007669"/>
    <property type="project" value="InterPro"/>
</dbReference>
<reference evidence="2" key="1">
    <citation type="journal article" date="2016" name="Proc. Natl. Acad. Sci. U.S.A.">
        <title>Comparative genomics of biotechnologically important yeasts.</title>
        <authorList>
            <person name="Riley R."/>
            <person name="Haridas S."/>
            <person name="Wolfe K.H."/>
            <person name="Lopes M.R."/>
            <person name="Hittinger C.T."/>
            <person name="Goeker M."/>
            <person name="Salamov A.A."/>
            <person name="Wisecaver J.H."/>
            <person name="Long T.M."/>
            <person name="Calvey C.H."/>
            <person name="Aerts A.L."/>
            <person name="Barry K.W."/>
            <person name="Choi C."/>
            <person name="Clum A."/>
            <person name="Coughlan A.Y."/>
            <person name="Deshpande S."/>
            <person name="Douglass A.P."/>
            <person name="Hanson S.J."/>
            <person name="Klenk H.-P."/>
            <person name="LaButti K.M."/>
            <person name="Lapidus A."/>
            <person name="Lindquist E.A."/>
            <person name="Lipzen A.M."/>
            <person name="Meier-Kolthoff J.P."/>
            <person name="Ohm R.A."/>
            <person name="Otillar R.P."/>
            <person name="Pangilinan J.L."/>
            <person name="Peng Y."/>
            <person name="Rokas A."/>
            <person name="Rosa C.A."/>
            <person name="Scheuner C."/>
            <person name="Sibirny A.A."/>
            <person name="Slot J.C."/>
            <person name="Stielow J.B."/>
            <person name="Sun H."/>
            <person name="Kurtzman C.P."/>
            <person name="Blackwell M."/>
            <person name="Grigoriev I.V."/>
            <person name="Jeffries T.W."/>
        </authorList>
    </citation>
    <scope>NUCLEOTIDE SEQUENCE [LARGE SCALE GENOMIC DNA]</scope>
    <source>
        <strain evidence="2">NRRL Y-1626</strain>
    </source>
</reference>
<evidence type="ECO:0000313" key="2">
    <source>
        <dbReference type="Proteomes" id="UP000092321"/>
    </source>
</evidence>
<dbReference type="Gene3D" id="3.30.1370.30">
    <property type="match status" value="1"/>
</dbReference>
<keyword evidence="2" id="KW-1185">Reference proteome</keyword>
<dbReference type="SUPFAM" id="SSF56047">
    <property type="entry name" value="Ribosomal protein S8"/>
    <property type="match status" value="1"/>
</dbReference>
<dbReference type="AlphaFoldDB" id="A0A1B7TDS4"/>
<accession>A0A1B7TDS4</accession>
<dbReference type="InterPro" id="IPR035987">
    <property type="entry name" value="Ribosomal_uS8_sf"/>
</dbReference>